<dbReference type="AlphaFoldDB" id="A0A0L0ESF9"/>
<evidence type="ECO:0000256" key="1">
    <source>
        <dbReference type="SAM" id="Phobius"/>
    </source>
</evidence>
<keyword evidence="1" id="KW-0472">Membrane</keyword>
<evidence type="ECO:0000313" key="3">
    <source>
        <dbReference type="Proteomes" id="UP000036850"/>
    </source>
</evidence>
<dbReference type="PATRIC" id="fig|43658.6.peg.1378"/>
<gene>
    <name evidence="2" type="ORF">AC626_14555</name>
</gene>
<evidence type="ECO:0000313" key="2">
    <source>
        <dbReference type="EMBL" id="KNC66828.1"/>
    </source>
</evidence>
<accession>A0A0L0ESF9</accession>
<dbReference type="Proteomes" id="UP000036850">
    <property type="component" value="Unassembled WGS sequence"/>
</dbReference>
<proteinExistence type="predicted"/>
<dbReference type="EMBL" id="LFZX01000114">
    <property type="protein sequence ID" value="KNC66828.1"/>
    <property type="molecule type" value="Genomic_DNA"/>
</dbReference>
<keyword evidence="1" id="KW-0812">Transmembrane</keyword>
<protein>
    <submittedName>
        <fullName evidence="2">Uncharacterized protein</fullName>
    </submittedName>
</protein>
<name>A0A0L0ESF9_9GAMM</name>
<keyword evidence="1" id="KW-1133">Transmembrane helix</keyword>
<comment type="caution">
    <text evidence="2">The sequence shown here is derived from an EMBL/GenBank/DDBJ whole genome shotgun (WGS) entry which is preliminary data.</text>
</comment>
<organism evidence="2 3">
    <name type="scientific">Pseudoalteromonas rubra</name>
    <dbReference type="NCBI Taxonomy" id="43658"/>
    <lineage>
        <taxon>Bacteria</taxon>
        <taxon>Pseudomonadati</taxon>
        <taxon>Pseudomonadota</taxon>
        <taxon>Gammaproteobacteria</taxon>
        <taxon>Alteromonadales</taxon>
        <taxon>Pseudoalteromonadaceae</taxon>
        <taxon>Pseudoalteromonas</taxon>
    </lineage>
</organism>
<reference evidence="3" key="1">
    <citation type="submission" date="2015-07" db="EMBL/GenBank/DDBJ databases">
        <title>Draft genome sequence of a Pseudoalteromonas rubra strain, OCN096, isolated from Kaneohe Bay, Oahu, Hawaii.</title>
        <authorList>
            <person name="Beurmann S."/>
            <person name="Ushijima B."/>
            <person name="Belcaid M."/>
            <person name="Callahan S.M."/>
            <person name="Aeby G.S."/>
        </authorList>
    </citation>
    <scope>NUCLEOTIDE SEQUENCE [LARGE SCALE GENOMIC DNA]</scope>
    <source>
        <strain evidence="3">OCN096</strain>
    </source>
</reference>
<sequence>MHPSYLEGFPQREKFFFADIEDLEIGWFKHSQLTDLASIEEAKAELNRLVKETQPDFISSTIRYRHSSSPMSILLSVFSTVVIGIWNIMSVSLVRTWDMS</sequence>
<feature type="transmembrane region" description="Helical" evidence="1">
    <location>
        <begin position="73"/>
        <end position="94"/>
    </location>
</feature>